<comment type="caution">
    <text evidence="7">The sequence shown here is derived from an EMBL/GenBank/DDBJ whole genome shotgun (WGS) entry which is preliminary data.</text>
</comment>
<dbReference type="GO" id="GO:0035999">
    <property type="term" value="P:tetrahydrofolate interconversion"/>
    <property type="evidence" value="ECO:0007669"/>
    <property type="project" value="UniProtKB-UniRule"/>
</dbReference>
<dbReference type="EC" id="6.3.4.3" evidence="6"/>
<reference evidence="7" key="1">
    <citation type="submission" date="2021-02" db="EMBL/GenBank/DDBJ databases">
        <authorList>
            <person name="Cremers G."/>
            <person name="Picone N."/>
        </authorList>
    </citation>
    <scope>NUCLEOTIDE SEQUENCE</scope>
    <source>
        <strain evidence="7">PQ17</strain>
    </source>
</reference>
<gene>
    <name evidence="6 7" type="primary">fhs</name>
    <name evidence="7" type="ORF">MPNT_330006</name>
</gene>
<comment type="similarity">
    <text evidence="6">Belongs to the formate--tetrahydrofolate ligase family.</text>
</comment>
<name>A0A8J2FSP6_9BACT</name>
<dbReference type="Gene3D" id="3.10.410.10">
    <property type="entry name" value="Formyltetrahydrofolate synthetase, domain 3"/>
    <property type="match status" value="1"/>
</dbReference>
<dbReference type="PROSITE" id="PS00722">
    <property type="entry name" value="FTHFS_2"/>
    <property type="match status" value="1"/>
</dbReference>
<accession>A0A8J2FSP6</accession>
<dbReference type="GO" id="GO:0004329">
    <property type="term" value="F:formate-tetrahydrofolate ligase activity"/>
    <property type="evidence" value="ECO:0007669"/>
    <property type="project" value="UniProtKB-UniRule"/>
</dbReference>
<dbReference type="Pfam" id="PF01268">
    <property type="entry name" value="FTHFS"/>
    <property type="match status" value="1"/>
</dbReference>
<dbReference type="PROSITE" id="PS00721">
    <property type="entry name" value="FTHFS_1"/>
    <property type="match status" value="1"/>
</dbReference>
<dbReference type="RefSeq" id="WP_174583381.1">
    <property type="nucleotide sequence ID" value="NZ_CAJNOB010000027.1"/>
</dbReference>
<dbReference type="GO" id="GO:0005524">
    <property type="term" value="F:ATP binding"/>
    <property type="evidence" value="ECO:0007669"/>
    <property type="project" value="UniProtKB-UniRule"/>
</dbReference>
<evidence type="ECO:0000313" key="8">
    <source>
        <dbReference type="Proteomes" id="UP000663859"/>
    </source>
</evidence>
<dbReference type="UniPathway" id="UPA00193"/>
<keyword evidence="5 6" id="KW-0067">ATP-binding</keyword>
<evidence type="ECO:0000313" key="7">
    <source>
        <dbReference type="EMBL" id="CAF0700117.1"/>
    </source>
</evidence>
<evidence type="ECO:0000256" key="5">
    <source>
        <dbReference type="ARBA" id="ARBA00022840"/>
    </source>
</evidence>
<evidence type="ECO:0000256" key="1">
    <source>
        <dbReference type="ARBA" id="ARBA00004777"/>
    </source>
</evidence>
<evidence type="ECO:0000256" key="6">
    <source>
        <dbReference type="HAMAP-Rule" id="MF_01543"/>
    </source>
</evidence>
<dbReference type="EMBL" id="CAJNOB010000027">
    <property type="protein sequence ID" value="CAF0700117.1"/>
    <property type="molecule type" value="Genomic_DNA"/>
</dbReference>
<comment type="catalytic activity">
    <reaction evidence="6">
        <text>(6S)-5,6,7,8-tetrahydrofolate + formate + ATP = (6R)-10-formyltetrahydrofolate + ADP + phosphate</text>
        <dbReference type="Rhea" id="RHEA:20221"/>
        <dbReference type="ChEBI" id="CHEBI:15740"/>
        <dbReference type="ChEBI" id="CHEBI:30616"/>
        <dbReference type="ChEBI" id="CHEBI:43474"/>
        <dbReference type="ChEBI" id="CHEBI:57453"/>
        <dbReference type="ChEBI" id="CHEBI:195366"/>
        <dbReference type="ChEBI" id="CHEBI:456216"/>
        <dbReference type="EC" id="6.3.4.3"/>
    </reaction>
</comment>
<evidence type="ECO:0000256" key="2">
    <source>
        <dbReference type="ARBA" id="ARBA00022563"/>
    </source>
</evidence>
<dbReference type="InterPro" id="IPR000559">
    <property type="entry name" value="Formate_THF_ligase"/>
</dbReference>
<dbReference type="InterPro" id="IPR027417">
    <property type="entry name" value="P-loop_NTPase"/>
</dbReference>
<keyword evidence="8" id="KW-1185">Reference proteome</keyword>
<organism evidence="7 8">
    <name type="scientific">Candidatus Methylacidithermus pantelleriae</name>
    <dbReference type="NCBI Taxonomy" id="2744239"/>
    <lineage>
        <taxon>Bacteria</taxon>
        <taxon>Pseudomonadati</taxon>
        <taxon>Verrucomicrobiota</taxon>
        <taxon>Methylacidiphilae</taxon>
        <taxon>Methylacidiphilales</taxon>
        <taxon>Methylacidiphilaceae</taxon>
        <taxon>Candidatus Methylacidithermus</taxon>
    </lineage>
</organism>
<keyword evidence="2 6" id="KW-0554">One-carbon metabolism</keyword>
<sequence>MDTDEKIARACRPRPIPEVAREKLGLRPEDLELHGPYMAKLSLPLLRRLESRPRGKLILVTAMSPTPFGEGKTTTAIGLVDALQRLGQRAILSLREPSVGPVFGVKGGATGGGKAQVIPREEINLNFTGDFGAIALAHNLLAALLDNHLYHGNQLEIVPWEIGWRRVVDVNDRALRQIVVGLETGSVVRRDAFDIVAASEVMAILCLARSLAELKERLGNIVVAWARGDRLVRARDLGAAGAMTALLRDAFKPNLVQTLEGNPALVHGGPFGNIAHGCSSLVATEAGLRLADYVVTEAGFGSDLGAEKFIHIKCRRGGLQPSAAVIVATLRSIKYHGGCPVGSVHQPNAKALAAGVENLHRHVQNVWDGFGLPCVVCVNRFSQDSEGELAWLQNEVKAWGVPLVTSTHWADGSAGAVDLAEAVMGLVKDRTPPQLRFVYESHWPLLRKLEAIAVRIYRASDVEVAPKARKEIERLERRGFGSLDICVAKTQYSFTADPRRVGAPEGFVLPLREVRLAAGAGFVVMICGETLTMPGLQRDPAAAQVDVDEEGNIYGIR</sequence>
<comment type="pathway">
    <text evidence="1 6">One-carbon metabolism; tetrahydrofolate interconversion.</text>
</comment>
<feature type="binding site" evidence="6">
    <location>
        <begin position="66"/>
        <end position="73"/>
    </location>
    <ligand>
        <name>ATP</name>
        <dbReference type="ChEBI" id="CHEBI:30616"/>
    </ligand>
</feature>
<evidence type="ECO:0000256" key="3">
    <source>
        <dbReference type="ARBA" id="ARBA00022598"/>
    </source>
</evidence>
<dbReference type="SUPFAM" id="SSF52540">
    <property type="entry name" value="P-loop containing nucleoside triphosphate hydrolases"/>
    <property type="match status" value="1"/>
</dbReference>
<evidence type="ECO:0000256" key="4">
    <source>
        <dbReference type="ARBA" id="ARBA00022741"/>
    </source>
</evidence>
<proteinExistence type="inferred from homology"/>
<keyword evidence="4 6" id="KW-0547">Nucleotide-binding</keyword>
<dbReference type="Gene3D" id="3.40.50.300">
    <property type="entry name" value="P-loop containing nucleotide triphosphate hydrolases"/>
    <property type="match status" value="1"/>
</dbReference>
<keyword evidence="3 6" id="KW-0436">Ligase</keyword>
<dbReference type="AlphaFoldDB" id="A0A8J2FSP6"/>
<dbReference type="Gene3D" id="3.30.1510.10">
    <property type="entry name" value="Domain 2, N(10)-formyltetrahydrofolate synthetase"/>
    <property type="match status" value="1"/>
</dbReference>
<dbReference type="NCBIfam" id="NF010030">
    <property type="entry name" value="PRK13505.1"/>
    <property type="match status" value="1"/>
</dbReference>
<dbReference type="InterPro" id="IPR020628">
    <property type="entry name" value="Formate_THF_ligase_CS"/>
</dbReference>
<dbReference type="Proteomes" id="UP000663859">
    <property type="component" value="Unassembled WGS sequence"/>
</dbReference>
<dbReference type="HAMAP" id="MF_01543">
    <property type="entry name" value="FTHFS"/>
    <property type="match status" value="1"/>
</dbReference>
<protein>
    <recommendedName>
        <fullName evidence="6">Formate--tetrahydrofolate ligase</fullName>
        <ecNumber evidence="6">6.3.4.3</ecNumber>
    </recommendedName>
    <alternativeName>
        <fullName evidence="6">Formyltetrahydrofolate synthetase</fullName>
        <shortName evidence="6">FHS</shortName>
        <shortName evidence="6">FTHFS</shortName>
    </alternativeName>
</protein>